<sequence>MADRYRTEAVIGRGGMGEVYRAHDLLLGREVAVKVMLPVPGTLAASERFLREARAIAQLSDPHVVAAYDFGEYEDRFYLAMELVDGHTVGEVLRCSGPFCPDRAGSIIRQAAAGLAAAHREGIVHRDIKPDNLLLTGDGTVKVADFGIVRFLHDTPTTLTAAGQLVGTSHFLSPERALGKPAEPPSDIYALGCVFYQLVTGHPPFLGENPASVMFQHVQREPAPPSEIRRDLPGDVDELVLWMLAKDPSHRPTAAELADGAVPPSLTTPKLVTPPVRRKPAKPALIGAIAAVVLAAGVGTVLATRSPELPPTNNLAPSNNPTSTTPSVPTKPKSSPAPTAVRTTTIRPNPPAPPHTATPRAQVKPVQPNTHGKPPKTKQNTKKPKP</sequence>
<dbReference type="InterPro" id="IPR011009">
    <property type="entry name" value="Kinase-like_dom_sf"/>
</dbReference>
<dbReference type="PROSITE" id="PS00107">
    <property type="entry name" value="PROTEIN_KINASE_ATP"/>
    <property type="match status" value="1"/>
</dbReference>
<dbReference type="GO" id="GO:0004674">
    <property type="term" value="F:protein serine/threonine kinase activity"/>
    <property type="evidence" value="ECO:0007669"/>
    <property type="project" value="UniProtKB-KW"/>
</dbReference>
<proteinExistence type="predicted"/>
<evidence type="ECO:0000313" key="11">
    <source>
        <dbReference type="Proteomes" id="UP000305836"/>
    </source>
</evidence>
<evidence type="ECO:0000256" key="1">
    <source>
        <dbReference type="ARBA" id="ARBA00012513"/>
    </source>
</evidence>
<dbReference type="OrthoDB" id="9762169at2"/>
<dbReference type="GO" id="GO:0005524">
    <property type="term" value="F:ATP binding"/>
    <property type="evidence" value="ECO:0007669"/>
    <property type="project" value="UniProtKB-UniRule"/>
</dbReference>
<dbReference type="CDD" id="cd14014">
    <property type="entry name" value="STKc_PknB_like"/>
    <property type="match status" value="1"/>
</dbReference>
<dbReference type="FunFam" id="1.10.510.10:FF:000021">
    <property type="entry name" value="Serine/threonine protein kinase"/>
    <property type="match status" value="1"/>
</dbReference>
<dbReference type="InterPro" id="IPR000719">
    <property type="entry name" value="Prot_kinase_dom"/>
</dbReference>
<dbReference type="Proteomes" id="UP000305836">
    <property type="component" value="Unassembled WGS sequence"/>
</dbReference>
<dbReference type="EC" id="2.7.11.1" evidence="1"/>
<evidence type="ECO:0000259" key="9">
    <source>
        <dbReference type="PROSITE" id="PS50011"/>
    </source>
</evidence>
<protein>
    <recommendedName>
        <fullName evidence="1">non-specific serine/threonine protein kinase</fullName>
        <ecNumber evidence="1">2.7.11.1</ecNumber>
    </recommendedName>
</protein>
<dbReference type="Gene3D" id="1.10.510.10">
    <property type="entry name" value="Transferase(Phosphotransferase) domain 1"/>
    <property type="match status" value="1"/>
</dbReference>
<dbReference type="PROSITE" id="PS00108">
    <property type="entry name" value="PROTEIN_KINASE_ST"/>
    <property type="match status" value="1"/>
</dbReference>
<dbReference type="SMART" id="SM00220">
    <property type="entry name" value="S_TKc"/>
    <property type="match status" value="1"/>
</dbReference>
<dbReference type="Gene3D" id="3.30.200.20">
    <property type="entry name" value="Phosphorylase Kinase, domain 1"/>
    <property type="match status" value="1"/>
</dbReference>
<evidence type="ECO:0000256" key="4">
    <source>
        <dbReference type="ARBA" id="ARBA00022741"/>
    </source>
</evidence>
<evidence type="ECO:0000313" key="10">
    <source>
        <dbReference type="EMBL" id="TKK77050.1"/>
    </source>
</evidence>
<keyword evidence="5 10" id="KW-0418">Kinase</keyword>
<keyword evidence="4 7" id="KW-0547">Nucleotide-binding</keyword>
<dbReference type="Pfam" id="PF00069">
    <property type="entry name" value="Pkinase"/>
    <property type="match status" value="1"/>
</dbReference>
<feature type="binding site" evidence="7">
    <location>
        <position position="34"/>
    </location>
    <ligand>
        <name>ATP</name>
        <dbReference type="ChEBI" id="CHEBI:30616"/>
    </ligand>
</feature>
<accession>A0A4U3LN27</accession>
<dbReference type="EMBL" id="SZPZ01000004">
    <property type="protein sequence ID" value="TKK77050.1"/>
    <property type="molecule type" value="Genomic_DNA"/>
</dbReference>
<dbReference type="PANTHER" id="PTHR43289">
    <property type="entry name" value="MITOGEN-ACTIVATED PROTEIN KINASE KINASE KINASE 20-RELATED"/>
    <property type="match status" value="1"/>
</dbReference>
<organism evidence="10 11">
    <name type="scientific">Kribbella jiaozuonensis</name>
    <dbReference type="NCBI Taxonomy" id="2575441"/>
    <lineage>
        <taxon>Bacteria</taxon>
        <taxon>Bacillati</taxon>
        <taxon>Actinomycetota</taxon>
        <taxon>Actinomycetes</taxon>
        <taxon>Propionibacteriales</taxon>
        <taxon>Kribbellaceae</taxon>
        <taxon>Kribbella</taxon>
    </lineage>
</organism>
<name>A0A4U3LN27_9ACTN</name>
<keyword evidence="3" id="KW-0808">Transferase</keyword>
<dbReference type="PROSITE" id="PS50011">
    <property type="entry name" value="PROTEIN_KINASE_DOM"/>
    <property type="match status" value="1"/>
</dbReference>
<dbReference type="PANTHER" id="PTHR43289:SF6">
    <property type="entry name" value="SERINE_THREONINE-PROTEIN KINASE NEKL-3"/>
    <property type="match status" value="1"/>
</dbReference>
<feature type="compositionally biased region" description="Basic residues" evidence="8">
    <location>
        <begin position="373"/>
        <end position="386"/>
    </location>
</feature>
<gene>
    <name evidence="10" type="ORF">FDA38_31025</name>
</gene>
<feature type="compositionally biased region" description="Low complexity" evidence="8">
    <location>
        <begin position="311"/>
        <end position="347"/>
    </location>
</feature>
<feature type="region of interest" description="Disordered" evidence="8">
    <location>
        <begin position="253"/>
        <end position="275"/>
    </location>
</feature>
<dbReference type="InterPro" id="IPR008271">
    <property type="entry name" value="Ser/Thr_kinase_AS"/>
</dbReference>
<feature type="domain" description="Protein kinase" evidence="9">
    <location>
        <begin position="5"/>
        <end position="266"/>
    </location>
</feature>
<evidence type="ECO:0000256" key="8">
    <source>
        <dbReference type="SAM" id="MobiDB-lite"/>
    </source>
</evidence>
<evidence type="ECO:0000256" key="6">
    <source>
        <dbReference type="ARBA" id="ARBA00022840"/>
    </source>
</evidence>
<dbReference type="AlphaFoldDB" id="A0A4U3LN27"/>
<dbReference type="SUPFAM" id="SSF56112">
    <property type="entry name" value="Protein kinase-like (PK-like)"/>
    <property type="match status" value="1"/>
</dbReference>
<feature type="region of interest" description="Disordered" evidence="8">
    <location>
        <begin position="306"/>
        <end position="386"/>
    </location>
</feature>
<keyword evidence="11" id="KW-1185">Reference proteome</keyword>
<dbReference type="InterPro" id="IPR017441">
    <property type="entry name" value="Protein_kinase_ATP_BS"/>
</dbReference>
<reference evidence="10 11" key="1">
    <citation type="submission" date="2019-04" db="EMBL/GenBank/DDBJ databases">
        <title>Kribbella sp. NEAU-THZ 27 nov., a novel actinomycete isolated from soil.</title>
        <authorList>
            <person name="Duan L."/>
        </authorList>
    </citation>
    <scope>NUCLEOTIDE SEQUENCE [LARGE SCALE GENOMIC DNA]</scope>
    <source>
        <strain evidence="11">NEAU-THZ27</strain>
    </source>
</reference>
<keyword evidence="2 10" id="KW-0723">Serine/threonine-protein kinase</keyword>
<evidence type="ECO:0000256" key="7">
    <source>
        <dbReference type="PROSITE-ProRule" id="PRU10141"/>
    </source>
</evidence>
<evidence type="ECO:0000256" key="3">
    <source>
        <dbReference type="ARBA" id="ARBA00022679"/>
    </source>
</evidence>
<comment type="caution">
    <text evidence="10">The sequence shown here is derived from an EMBL/GenBank/DDBJ whole genome shotgun (WGS) entry which is preliminary data.</text>
</comment>
<evidence type="ECO:0000256" key="5">
    <source>
        <dbReference type="ARBA" id="ARBA00022777"/>
    </source>
</evidence>
<evidence type="ECO:0000256" key="2">
    <source>
        <dbReference type="ARBA" id="ARBA00022527"/>
    </source>
</evidence>
<keyword evidence="6 7" id="KW-0067">ATP-binding</keyword>